<proteinExistence type="predicted"/>
<evidence type="ECO:0000313" key="2">
    <source>
        <dbReference type="Proteomes" id="UP000252994"/>
    </source>
</evidence>
<dbReference type="Proteomes" id="UP000252994">
    <property type="component" value="Segment"/>
</dbReference>
<protein>
    <recommendedName>
        <fullName evidence="3">Helix-turn-helix DNA-binding domain protein</fullName>
    </recommendedName>
</protein>
<name>A0A2Z5HF89_9CAUD</name>
<reference evidence="1 2" key="1">
    <citation type="submission" date="2018-05" db="EMBL/GenBank/DDBJ databases">
        <authorList>
            <person name="Bachelani S.F."/>
            <person name="Bookler A."/>
            <person name="Buetow B.S."/>
            <person name="Carlson C.A."/>
            <person name="Carlson K.H."/>
            <person name="Clemmensen B.D."/>
            <person name="Dailey E.M."/>
            <person name="DeWindt D.C.-M."/>
            <person name="Doucette K.N."/>
            <person name="Duclos J.A."/>
            <person name="Edstrom A.R."/>
            <person name="Flandrick S."/>
            <person name="Furey R.B."/>
            <person name="Gelatt T.A."/>
            <person name="Glynn C."/>
            <person name="Hansen B.R."/>
            <person name="Hass A.M."/>
            <person name="Hensley D.H."/>
            <person name="Hoffstatter E.W."/>
            <person name="Jacob S.K.L."/>
            <person name="Jones K."/>
            <person name="Lisowski P.J."/>
            <person name="Luttrell D.P."/>
            <person name="Paulus B.K."/>
            <person name="Pliszka M.A."/>
            <person name="Preder H."/>
            <person name="Pugh C.O."/>
            <person name="Ricchio J.M."/>
            <person name="Ruesch E.P."/>
            <person name="Seif K.S."/>
            <person name="Servin-Meza L.A."/>
            <person name="Solberg C.E."/>
            <person name="Timm P.H."/>
            <person name="Wang S.P."/>
            <person name="Weinberg M."/>
            <person name="Wright R.S."/>
            <person name="Zobrist M.A."/>
            <person name="Bonilla J.A."/>
            <person name="Klyczek K."/>
            <person name="Garlena R.A."/>
            <person name="Russell D.A."/>
            <person name="Pope W.H."/>
            <person name="Jacobs-Sera D."/>
            <person name="Hatfull G.F."/>
        </authorList>
    </citation>
    <scope>NUCLEOTIDE SEQUENCE [LARGE SCALE GENOMIC DNA]</scope>
</reference>
<keyword evidence="2" id="KW-1185">Reference proteome</keyword>
<dbReference type="EMBL" id="MH399789">
    <property type="protein sequence ID" value="AXC38704.1"/>
    <property type="molecule type" value="Genomic_DNA"/>
</dbReference>
<organism evidence="1 2">
    <name type="scientific">Arthrobacter phage Tatanka</name>
    <dbReference type="NCBI Taxonomy" id="2250368"/>
    <lineage>
        <taxon>Viruses</taxon>
        <taxon>Duplodnaviria</taxon>
        <taxon>Heunggongvirae</taxon>
        <taxon>Uroviricota</taxon>
        <taxon>Caudoviricetes</taxon>
        <taxon>Gordonvirus</taxon>
        <taxon>Gordonvirus tatanka</taxon>
    </lineage>
</organism>
<gene>
    <name evidence="1" type="primary">80</name>
    <name evidence="1" type="ORF">SEA_TATANKA_80</name>
</gene>
<dbReference type="GeneID" id="79993704"/>
<evidence type="ECO:0000313" key="1">
    <source>
        <dbReference type="EMBL" id="AXC38704.1"/>
    </source>
</evidence>
<sequence>MGKSSPTKIQAKHLPASAIVWVLESNVLKDYGLYPSMYNIAKLFPMYPLKVVQAKLRNLEKKGVLEGCACGCSTSWWVL</sequence>
<dbReference type="RefSeq" id="YP_010750356.1">
    <property type="nucleotide sequence ID" value="NC_073332.1"/>
</dbReference>
<evidence type="ECO:0008006" key="3">
    <source>
        <dbReference type="Google" id="ProtNLM"/>
    </source>
</evidence>
<accession>A0A2Z5HF89</accession>
<dbReference type="KEGG" id="vg:79993704"/>